<name>A0A8K0UQ55_9AGAR</name>
<comment type="caution">
    <text evidence="1">The sequence shown here is derived from an EMBL/GenBank/DDBJ whole genome shotgun (WGS) entry which is preliminary data.</text>
</comment>
<evidence type="ECO:0000313" key="1">
    <source>
        <dbReference type="EMBL" id="KAH8100282.1"/>
    </source>
</evidence>
<dbReference type="Gene3D" id="1.10.600.10">
    <property type="entry name" value="Farnesyl Diphosphate Synthase"/>
    <property type="match status" value="1"/>
</dbReference>
<gene>
    <name evidence="1" type="ORF">BXZ70DRAFT_1008302</name>
</gene>
<dbReference type="EMBL" id="JAEVFJ010000016">
    <property type="protein sequence ID" value="KAH8100282.1"/>
    <property type="molecule type" value="Genomic_DNA"/>
</dbReference>
<accession>A0A8K0UQ55</accession>
<organism evidence="1 2">
    <name type="scientific">Cristinia sonorae</name>
    <dbReference type="NCBI Taxonomy" id="1940300"/>
    <lineage>
        <taxon>Eukaryota</taxon>
        <taxon>Fungi</taxon>
        <taxon>Dikarya</taxon>
        <taxon>Basidiomycota</taxon>
        <taxon>Agaricomycotina</taxon>
        <taxon>Agaricomycetes</taxon>
        <taxon>Agaricomycetidae</taxon>
        <taxon>Agaricales</taxon>
        <taxon>Pleurotineae</taxon>
        <taxon>Stephanosporaceae</taxon>
        <taxon>Cristinia</taxon>
    </lineage>
</organism>
<evidence type="ECO:0000313" key="2">
    <source>
        <dbReference type="Proteomes" id="UP000813824"/>
    </source>
</evidence>
<keyword evidence="2" id="KW-1185">Reference proteome</keyword>
<reference evidence="1" key="1">
    <citation type="journal article" date="2021" name="New Phytol.">
        <title>Evolutionary innovations through gain and loss of genes in the ectomycorrhizal Boletales.</title>
        <authorList>
            <person name="Wu G."/>
            <person name="Miyauchi S."/>
            <person name="Morin E."/>
            <person name="Kuo A."/>
            <person name="Drula E."/>
            <person name="Varga T."/>
            <person name="Kohler A."/>
            <person name="Feng B."/>
            <person name="Cao Y."/>
            <person name="Lipzen A."/>
            <person name="Daum C."/>
            <person name="Hundley H."/>
            <person name="Pangilinan J."/>
            <person name="Johnson J."/>
            <person name="Barry K."/>
            <person name="LaButti K."/>
            <person name="Ng V."/>
            <person name="Ahrendt S."/>
            <person name="Min B."/>
            <person name="Choi I.G."/>
            <person name="Park H."/>
            <person name="Plett J.M."/>
            <person name="Magnuson J."/>
            <person name="Spatafora J.W."/>
            <person name="Nagy L.G."/>
            <person name="Henrissat B."/>
            <person name="Grigoriev I.V."/>
            <person name="Yang Z.L."/>
            <person name="Xu J."/>
            <person name="Martin F.M."/>
        </authorList>
    </citation>
    <scope>NUCLEOTIDE SEQUENCE</scope>
    <source>
        <strain evidence="1">KKN 215</strain>
    </source>
</reference>
<dbReference type="Proteomes" id="UP000813824">
    <property type="component" value="Unassembled WGS sequence"/>
</dbReference>
<dbReference type="AlphaFoldDB" id="A0A8K0UQ55"/>
<proteinExistence type="predicted"/>
<protein>
    <submittedName>
        <fullName evidence="1">Uncharacterized protein</fullName>
    </submittedName>
</protein>
<dbReference type="InterPro" id="IPR008949">
    <property type="entry name" value="Isoprenoid_synthase_dom_sf"/>
</dbReference>
<sequence length="100" mass="11047">MFPRTKAKYIETIPSSVSPVLQGRRTTISPTAQLAANPLLETLEEMAAMLVMLDGRIKAILGEGAKKAAWESLSNGRMGFHLQIPKYRLQEVLQVLPLLT</sequence>